<dbReference type="Pfam" id="PF01381">
    <property type="entry name" value="HTH_3"/>
    <property type="match status" value="1"/>
</dbReference>
<dbReference type="AlphaFoldDB" id="A0A4R6FAX7"/>
<dbReference type="SUPFAM" id="SSF47413">
    <property type="entry name" value="lambda repressor-like DNA-binding domains"/>
    <property type="match status" value="1"/>
</dbReference>
<dbReference type="OrthoDB" id="9815697at2"/>
<evidence type="ECO:0000313" key="4">
    <source>
        <dbReference type="Proteomes" id="UP000295493"/>
    </source>
</evidence>
<dbReference type="Proteomes" id="UP000295493">
    <property type="component" value="Unassembled WGS sequence"/>
</dbReference>
<proteinExistence type="predicted"/>
<gene>
    <name evidence="3" type="ORF">EV664_11825</name>
</gene>
<dbReference type="GO" id="GO:0005829">
    <property type="term" value="C:cytosol"/>
    <property type="evidence" value="ECO:0007669"/>
    <property type="project" value="TreeGrafter"/>
</dbReference>
<keyword evidence="4" id="KW-1185">Reference proteome</keyword>
<dbReference type="InterPro" id="IPR010982">
    <property type="entry name" value="Lambda_DNA-bd_dom_sf"/>
</dbReference>
<keyword evidence="1" id="KW-0238">DNA-binding</keyword>
<evidence type="ECO:0000313" key="3">
    <source>
        <dbReference type="EMBL" id="TDN78266.1"/>
    </source>
</evidence>
<organism evidence="3 4">
    <name type="scientific">Stakelama pacifica</name>
    <dbReference type="NCBI Taxonomy" id="517720"/>
    <lineage>
        <taxon>Bacteria</taxon>
        <taxon>Pseudomonadati</taxon>
        <taxon>Pseudomonadota</taxon>
        <taxon>Alphaproteobacteria</taxon>
        <taxon>Sphingomonadales</taxon>
        <taxon>Sphingomonadaceae</taxon>
        <taxon>Stakelama</taxon>
    </lineage>
</organism>
<dbReference type="SMART" id="SM00530">
    <property type="entry name" value="HTH_XRE"/>
    <property type="match status" value="1"/>
</dbReference>
<dbReference type="CDD" id="cd00093">
    <property type="entry name" value="HTH_XRE"/>
    <property type="match status" value="1"/>
</dbReference>
<dbReference type="Gene3D" id="1.10.260.40">
    <property type="entry name" value="lambda repressor-like DNA-binding domains"/>
    <property type="match status" value="1"/>
</dbReference>
<dbReference type="PANTHER" id="PTHR46797">
    <property type="entry name" value="HTH-TYPE TRANSCRIPTIONAL REGULATOR"/>
    <property type="match status" value="1"/>
</dbReference>
<dbReference type="EMBL" id="SNWD01000018">
    <property type="protein sequence ID" value="TDN78266.1"/>
    <property type="molecule type" value="Genomic_DNA"/>
</dbReference>
<comment type="caution">
    <text evidence="3">The sequence shown here is derived from an EMBL/GenBank/DDBJ whole genome shotgun (WGS) entry which is preliminary data.</text>
</comment>
<accession>A0A4R6FAX7</accession>
<dbReference type="RefSeq" id="WP_133497028.1">
    <property type="nucleotide sequence ID" value="NZ_BMLU01000017.1"/>
</dbReference>
<dbReference type="InterPro" id="IPR050807">
    <property type="entry name" value="TransReg_Diox_bact_type"/>
</dbReference>
<protein>
    <submittedName>
        <fullName evidence="3">Helix-turn-helix protein</fullName>
    </submittedName>
</protein>
<dbReference type="GO" id="GO:0003700">
    <property type="term" value="F:DNA-binding transcription factor activity"/>
    <property type="evidence" value="ECO:0007669"/>
    <property type="project" value="TreeGrafter"/>
</dbReference>
<feature type="domain" description="HTH cro/C1-type" evidence="2">
    <location>
        <begin position="11"/>
        <end position="65"/>
    </location>
</feature>
<dbReference type="InterPro" id="IPR001387">
    <property type="entry name" value="Cro/C1-type_HTH"/>
</dbReference>
<evidence type="ECO:0000256" key="1">
    <source>
        <dbReference type="ARBA" id="ARBA00023125"/>
    </source>
</evidence>
<dbReference type="GO" id="GO:0003677">
    <property type="term" value="F:DNA binding"/>
    <property type="evidence" value="ECO:0007669"/>
    <property type="project" value="UniProtKB-KW"/>
</dbReference>
<sequence length="82" mass="9351">MDIRKLFGRNLRHYRLAAKLSQEAVGARMGVDRAYVGLMERGEQNVTLLTIWGVCEALKLRPADLFSEDTIPDDEEDQITQD</sequence>
<name>A0A4R6FAX7_9SPHN</name>
<reference evidence="3 4" key="1">
    <citation type="submission" date="2019-03" db="EMBL/GenBank/DDBJ databases">
        <title>Genomic Encyclopedia of Type Strains, Phase IV (KMG-IV): sequencing the most valuable type-strain genomes for metagenomic binning, comparative biology and taxonomic classification.</title>
        <authorList>
            <person name="Goeker M."/>
        </authorList>
    </citation>
    <scope>NUCLEOTIDE SEQUENCE [LARGE SCALE GENOMIC DNA]</scope>
    <source>
        <strain evidence="3 4">DSM 25059</strain>
    </source>
</reference>
<evidence type="ECO:0000259" key="2">
    <source>
        <dbReference type="PROSITE" id="PS50943"/>
    </source>
</evidence>
<dbReference type="PROSITE" id="PS50943">
    <property type="entry name" value="HTH_CROC1"/>
    <property type="match status" value="1"/>
</dbReference>
<dbReference type="PANTHER" id="PTHR46797:SF1">
    <property type="entry name" value="METHYLPHOSPHONATE SYNTHASE"/>
    <property type="match status" value="1"/>
</dbReference>